<accession>A0A7M2QLZ0</accession>
<reference evidence="1" key="1">
    <citation type="submission" date="2020-09" db="EMBL/GenBank/DDBJ databases">
        <authorList>
            <person name="Eze J.U."/>
            <person name="Rahube T.O."/>
        </authorList>
    </citation>
    <scope>NUCLEOTIDE SEQUENCE</scope>
</reference>
<name>A0A7M2QLZ0_9ZZZZ</name>
<sequence>MKFNVSTCGTLVELVVDVLGTTLCFRHSIPQAQYERDPKAAVLWAKTYLANSAGATLTQKIKEAI</sequence>
<protein>
    <submittedName>
        <fullName evidence="1">Uncharacterized protein</fullName>
    </submittedName>
</protein>
<dbReference type="EMBL" id="MT993626">
    <property type="protein sequence ID" value="QOV05528.1"/>
    <property type="molecule type" value="Genomic_DNA"/>
</dbReference>
<proteinExistence type="predicted"/>
<dbReference type="AlphaFoldDB" id="A0A7M2QLZ0"/>
<evidence type="ECO:0000313" key="1">
    <source>
        <dbReference type="EMBL" id="QOV05528.1"/>
    </source>
</evidence>
<organism evidence="1">
    <name type="scientific">feces metagenome</name>
    <dbReference type="NCBI Taxonomy" id="1861841"/>
    <lineage>
        <taxon>unclassified sequences</taxon>
        <taxon>metagenomes</taxon>
        <taxon>organismal metagenomes</taxon>
    </lineage>
</organism>